<evidence type="ECO:0000256" key="1">
    <source>
        <dbReference type="SAM" id="Phobius"/>
    </source>
</evidence>
<evidence type="ECO:0000313" key="4">
    <source>
        <dbReference type="Proteomes" id="UP000239366"/>
    </source>
</evidence>
<evidence type="ECO:0000259" key="2">
    <source>
        <dbReference type="Pfam" id="PF07584"/>
    </source>
</evidence>
<organism evidence="3 4">
    <name type="scientific">Aureicoccus marinus</name>
    <dbReference type="NCBI Taxonomy" id="754435"/>
    <lineage>
        <taxon>Bacteria</taxon>
        <taxon>Pseudomonadati</taxon>
        <taxon>Bacteroidota</taxon>
        <taxon>Flavobacteriia</taxon>
        <taxon>Flavobacteriales</taxon>
        <taxon>Flavobacteriaceae</taxon>
        <taxon>Aureicoccus</taxon>
    </lineage>
</organism>
<dbReference type="InterPro" id="IPR024163">
    <property type="entry name" value="Aerotolerance_reg_N"/>
</dbReference>
<dbReference type="NCBIfam" id="TIGR02226">
    <property type="entry name" value="two_anch"/>
    <property type="match status" value="1"/>
</dbReference>
<comment type="caution">
    <text evidence="3">The sequence shown here is derived from an EMBL/GenBank/DDBJ whole genome shotgun (WGS) entry which is preliminary data.</text>
</comment>
<dbReference type="AlphaFoldDB" id="A0A2S7T574"/>
<dbReference type="Pfam" id="PF07584">
    <property type="entry name" value="BatA"/>
    <property type="match status" value="1"/>
</dbReference>
<feature type="domain" description="Aerotolerance regulator N-terminal" evidence="2">
    <location>
        <begin position="1"/>
        <end position="76"/>
    </location>
</feature>
<keyword evidence="4" id="KW-1185">Reference proteome</keyword>
<evidence type="ECO:0000313" key="3">
    <source>
        <dbReference type="EMBL" id="PQJ15079.1"/>
    </source>
</evidence>
<proteinExistence type="predicted"/>
<feature type="transmembrane region" description="Helical" evidence="1">
    <location>
        <begin position="56"/>
        <end position="74"/>
    </location>
</feature>
<sequence length="110" mass="12746">MQFLYPQFLWALLLLLIPVLVHLFQLRRFRTTFFTNVALLQKLTAESNKSKSIKKWLLLLSRLLAIAALVFAFARPVEPSKQSENQSTKPLFVYLDNSLSMQANVQAFPY</sequence>
<dbReference type="PANTHER" id="PTHR37464:SF1">
    <property type="entry name" value="BLL2463 PROTEIN"/>
    <property type="match status" value="1"/>
</dbReference>
<keyword evidence="1" id="KW-1133">Transmembrane helix</keyword>
<reference evidence="4" key="1">
    <citation type="submission" date="2016-11" db="EMBL/GenBank/DDBJ databases">
        <title>Trade-off between light-utilization and light-protection in marine flavobacteria.</title>
        <authorList>
            <person name="Kumagai Y."/>
            <person name="Yoshizawa S."/>
            <person name="Kogure K."/>
        </authorList>
    </citation>
    <scope>NUCLEOTIDE SEQUENCE [LARGE SCALE GENOMIC DNA]</scope>
    <source>
        <strain evidence="4">SG-18</strain>
    </source>
</reference>
<dbReference type="EMBL" id="MQVX01000001">
    <property type="protein sequence ID" value="PQJ15079.1"/>
    <property type="molecule type" value="Genomic_DNA"/>
</dbReference>
<feature type="transmembrane region" description="Helical" evidence="1">
    <location>
        <begin position="6"/>
        <end position="24"/>
    </location>
</feature>
<accession>A0A2S7T574</accession>
<keyword evidence="1" id="KW-0472">Membrane</keyword>
<dbReference type="Proteomes" id="UP000239366">
    <property type="component" value="Unassembled WGS sequence"/>
</dbReference>
<dbReference type="InterPro" id="IPR011933">
    <property type="entry name" value="Double_TM_dom"/>
</dbReference>
<gene>
    <name evidence="3" type="ORF">BST99_04445</name>
</gene>
<dbReference type="PANTHER" id="PTHR37464">
    <property type="entry name" value="BLL2463 PROTEIN"/>
    <property type="match status" value="1"/>
</dbReference>
<keyword evidence="1" id="KW-0812">Transmembrane</keyword>
<dbReference type="RefSeq" id="WP_105000730.1">
    <property type="nucleotide sequence ID" value="NZ_MQVX01000001.1"/>
</dbReference>
<protein>
    <recommendedName>
        <fullName evidence="2">Aerotolerance regulator N-terminal domain-containing protein</fullName>
    </recommendedName>
</protein>
<name>A0A2S7T574_9FLAO</name>